<proteinExistence type="predicted"/>
<sequence length="124" mass="13892">MIAVYERPLGLHHADIRPLEMPYCFPEKVGGRNEVCIKDGNVFSLGLFQPLGERTGFIALPVCPSHYVYIHALVLPELASFIDDGASLISGVIKNLNFKSVSRPVKLRCRVQQTVDHELLVIHR</sequence>
<accession>A0A455WA99</accession>
<protein>
    <submittedName>
        <fullName evidence="1">Uncharacterized protein</fullName>
    </submittedName>
</protein>
<name>A0A455WA99_MARNT</name>
<reference evidence="1" key="1">
    <citation type="submission" date="2019-03" db="EMBL/GenBank/DDBJ databases">
        <title>Whole genome analysis of nitrate-reducing bacteria Marinobacter hydrocarbonoclasticus YB03.</title>
        <authorList>
            <person name="Azam A.H."/>
            <person name="Yuk S.R."/>
            <person name="Kamarisima K."/>
            <person name="Miyanaga K."/>
            <person name="Tanji Y."/>
        </authorList>
    </citation>
    <scope>NUCLEOTIDE SEQUENCE</scope>
    <source>
        <strain evidence="1">YB03</strain>
    </source>
</reference>
<dbReference type="EMBL" id="AP019537">
    <property type="protein sequence ID" value="BBJ02388.1"/>
    <property type="molecule type" value="Genomic_DNA"/>
</dbReference>
<gene>
    <name evidence="1" type="ORF">YBY_02360</name>
</gene>
<evidence type="ECO:0000313" key="1">
    <source>
        <dbReference type="EMBL" id="BBJ02388.1"/>
    </source>
</evidence>
<dbReference type="AlphaFoldDB" id="A0A455WA99"/>
<organism evidence="1">
    <name type="scientific">Marinobacter nauticus</name>
    <name type="common">Marinobacter hydrocarbonoclasticus</name>
    <name type="synonym">Marinobacter aquaeolei</name>
    <dbReference type="NCBI Taxonomy" id="2743"/>
    <lineage>
        <taxon>Bacteria</taxon>
        <taxon>Pseudomonadati</taxon>
        <taxon>Pseudomonadota</taxon>
        <taxon>Gammaproteobacteria</taxon>
        <taxon>Pseudomonadales</taxon>
        <taxon>Marinobacteraceae</taxon>
        <taxon>Marinobacter</taxon>
    </lineage>
</organism>